<dbReference type="PROSITE" id="PS51880">
    <property type="entry name" value="TGS"/>
    <property type="match status" value="1"/>
</dbReference>
<dbReference type="PANTHER" id="PTHR21262">
    <property type="entry name" value="GUANOSINE-3',5'-BIS DIPHOSPHATE 3'-PYROPHOSPHOHYDROLASE"/>
    <property type="match status" value="1"/>
</dbReference>
<dbReference type="SUPFAM" id="SSF109604">
    <property type="entry name" value="HD-domain/PDEase-like"/>
    <property type="match status" value="1"/>
</dbReference>
<evidence type="ECO:0000256" key="1">
    <source>
        <dbReference type="RuleBase" id="RU003847"/>
    </source>
</evidence>
<dbReference type="InterPro" id="IPR007685">
    <property type="entry name" value="RelA_SpoT"/>
</dbReference>
<gene>
    <name evidence="3" type="ORF">PbJCM13498_35960</name>
</gene>
<dbReference type="Pfam" id="PF13291">
    <property type="entry name" value="ACT_4"/>
    <property type="match status" value="1"/>
</dbReference>
<dbReference type="InterPro" id="IPR012676">
    <property type="entry name" value="TGS-like"/>
</dbReference>
<dbReference type="Gene3D" id="3.10.20.30">
    <property type="match status" value="1"/>
</dbReference>
<dbReference type="InterPro" id="IPR004095">
    <property type="entry name" value="TGS"/>
</dbReference>
<dbReference type="GO" id="GO:0016301">
    <property type="term" value="F:kinase activity"/>
    <property type="evidence" value="ECO:0007669"/>
    <property type="project" value="UniProtKB-KW"/>
</dbReference>
<dbReference type="InterPro" id="IPR012675">
    <property type="entry name" value="Beta-grasp_dom_sf"/>
</dbReference>
<dbReference type="CDD" id="cd05399">
    <property type="entry name" value="NT_Rel-Spo_like"/>
    <property type="match status" value="1"/>
</dbReference>
<evidence type="ECO:0000313" key="4">
    <source>
        <dbReference type="Proteomes" id="UP000391834"/>
    </source>
</evidence>
<feature type="domain" description="TGS" evidence="2">
    <location>
        <begin position="398"/>
        <end position="459"/>
    </location>
</feature>
<evidence type="ECO:0000313" key="3">
    <source>
        <dbReference type="EMBL" id="GET34733.1"/>
    </source>
</evidence>
<proteinExistence type="inferred from homology"/>
<dbReference type="PANTHER" id="PTHR21262:SF31">
    <property type="entry name" value="GTP PYROPHOSPHOKINASE"/>
    <property type="match status" value="1"/>
</dbReference>
<dbReference type="Gene3D" id="3.30.70.260">
    <property type="match status" value="1"/>
</dbReference>
<name>A0A5M4B4G1_9BACT</name>
<comment type="caution">
    <text evidence="3">The sequence shown here is derived from an EMBL/GenBank/DDBJ whole genome shotgun (WGS) entry which is preliminary data.</text>
</comment>
<dbReference type="SUPFAM" id="SSF55021">
    <property type="entry name" value="ACT-like"/>
    <property type="match status" value="1"/>
</dbReference>
<keyword evidence="3" id="KW-0808">Transferase</keyword>
<dbReference type="Pfam" id="PF19296">
    <property type="entry name" value="RelA_AH_RIS"/>
    <property type="match status" value="1"/>
</dbReference>
<dbReference type="Pfam" id="PF02824">
    <property type="entry name" value="TGS"/>
    <property type="match status" value="1"/>
</dbReference>
<dbReference type="SUPFAM" id="SSF81301">
    <property type="entry name" value="Nucleotidyltransferase"/>
    <property type="match status" value="1"/>
</dbReference>
<dbReference type="InterPro" id="IPR004811">
    <property type="entry name" value="RelA/Spo_fam"/>
</dbReference>
<dbReference type="Proteomes" id="UP000391834">
    <property type="component" value="Unassembled WGS sequence"/>
</dbReference>
<dbReference type="CDD" id="cd01668">
    <property type="entry name" value="TGS_RSH"/>
    <property type="match status" value="1"/>
</dbReference>
<dbReference type="Gene3D" id="3.30.460.10">
    <property type="entry name" value="Beta Polymerase, domain 2"/>
    <property type="match status" value="1"/>
</dbReference>
<dbReference type="AlphaFoldDB" id="A0A5M4B4G1"/>
<dbReference type="InterPro" id="IPR043519">
    <property type="entry name" value="NT_sf"/>
</dbReference>
<dbReference type="Pfam" id="PF13328">
    <property type="entry name" value="HD_4"/>
    <property type="match status" value="1"/>
</dbReference>
<accession>A0A5M4B4G1</accession>
<organism evidence="3 4">
    <name type="scientific">Prolixibacter bellariivorans</name>
    <dbReference type="NCBI Taxonomy" id="314319"/>
    <lineage>
        <taxon>Bacteria</taxon>
        <taxon>Pseudomonadati</taxon>
        <taxon>Bacteroidota</taxon>
        <taxon>Bacteroidia</taxon>
        <taxon>Marinilabiliales</taxon>
        <taxon>Prolixibacteraceae</taxon>
        <taxon>Prolixibacter</taxon>
    </lineage>
</organism>
<dbReference type="NCBIfam" id="TIGR00691">
    <property type="entry name" value="spoT_relA"/>
    <property type="match status" value="1"/>
</dbReference>
<dbReference type="InterPro" id="IPR033655">
    <property type="entry name" value="TGS_RelA/SpoT"/>
</dbReference>
<dbReference type="InterPro" id="IPR045865">
    <property type="entry name" value="ACT-like_dom_sf"/>
</dbReference>
<dbReference type="Pfam" id="PF04607">
    <property type="entry name" value="RelA_SpoT"/>
    <property type="match status" value="1"/>
</dbReference>
<sequence>MTDSFKESISEEYNKLIAGCSRNFSDQELVQVHRAFELAKEKIGDKTWSNGEPMILHSIAVAQLAANEIGLASDSVISALLHNVYTEEEGIKGRQEIEKLFGKVVCEILDGLIKINAIKTDNLALQSENFRRLMLALSGDVRVILIKIADKLQDMRTLDRFPHTVHKKHAHETMHLYAPLAHRLGLYKVNSELQDISLKYLHPKDYRHIVDKLKETDEQRKNFVSEFVKPVEVKLEKRGFDFEMKARTKSIFSIWNKMKKKGVDFDEVFDLFAIRIILTSKPDDEKSDCWQAFSVVTEEYQSNPERLRDWITIPKSNGYESLHTTVLGPGKRWVEVQIRTRRMDDVAENGLAAHWRYKGGKGTSELDDWLKNIREILENTEMNPVDFIEEFKVNIYEDEIFVFTPKGDLKKLPAGSTLLDFAYEIHSAIGDHCTGGKVNDRMVTLKHKLKNGDHISVETSNNQKPKLDWLEFVVTSKAKSHIKSSLNEEQKKQADNGKEMLLRKLKNWKIDYNDQVIRNLLKHYKLKLAADLYYNIAIGKIEPLEIKEVLSGGKEEETVKDKLSEILPASDLKDLTFDTGGDFLVIDNDIRNINYKLAQCCNPIFGDNIFGFVTIREGIKIHRMNCPNAPQMFERYPYRVIKARWKDTGKRNSFQTTIHISGTDEMGLVSDISHIISKDVGVQMRSISVNSENGNFEGTLRVFVNDLEHLDFLIKKLRNVHGVLSVGRADNIKSR</sequence>
<comment type="function">
    <text evidence="1">In eubacteria ppGpp (guanosine 3'-diphosphate 5'-diphosphate) is a mediator of the stringent response that coordinates a variety of cellular activities in response to changes in nutritional abundance.</text>
</comment>
<dbReference type="GO" id="GO:0005886">
    <property type="term" value="C:plasma membrane"/>
    <property type="evidence" value="ECO:0007669"/>
    <property type="project" value="TreeGrafter"/>
</dbReference>
<dbReference type="RefSeq" id="WP_025865650.1">
    <property type="nucleotide sequence ID" value="NZ_BLAX01000001.1"/>
</dbReference>
<reference evidence="3 4" key="1">
    <citation type="submission" date="2019-10" db="EMBL/GenBank/DDBJ databases">
        <title>Prolixibacter strains distinguished by the presence of nitrate reductase genes were adept at nitrate-dependent anaerobic corrosion of metallic iron and carbon steel.</title>
        <authorList>
            <person name="Iino T."/>
            <person name="Shono N."/>
            <person name="Ito K."/>
            <person name="Nakamura R."/>
            <person name="Sueoka K."/>
            <person name="Harayama S."/>
            <person name="Ohkuma M."/>
        </authorList>
    </citation>
    <scope>NUCLEOTIDE SEQUENCE [LARGE SCALE GENOMIC DNA]</scope>
    <source>
        <strain evidence="3 4">JCM 13498</strain>
    </source>
</reference>
<protein>
    <submittedName>
        <fullName evidence="3">GTP pyrophosphokinase</fullName>
    </submittedName>
</protein>
<dbReference type="InterPro" id="IPR045600">
    <property type="entry name" value="RelA/SpoT_AH_RIS"/>
</dbReference>
<comment type="similarity">
    <text evidence="1">Belongs to the relA/spoT family.</text>
</comment>
<dbReference type="SMART" id="SM00954">
    <property type="entry name" value="RelA_SpoT"/>
    <property type="match status" value="1"/>
</dbReference>
<dbReference type="Gene3D" id="1.10.3210.10">
    <property type="entry name" value="Hypothetical protein af1432"/>
    <property type="match status" value="1"/>
</dbReference>
<dbReference type="SUPFAM" id="SSF81271">
    <property type="entry name" value="TGS-like"/>
    <property type="match status" value="1"/>
</dbReference>
<dbReference type="CDD" id="cd04876">
    <property type="entry name" value="ACT_RelA-SpoT"/>
    <property type="match status" value="1"/>
</dbReference>
<dbReference type="GO" id="GO:0015969">
    <property type="term" value="P:guanosine tetraphosphate metabolic process"/>
    <property type="evidence" value="ECO:0007669"/>
    <property type="project" value="InterPro"/>
</dbReference>
<keyword evidence="4" id="KW-1185">Reference proteome</keyword>
<keyword evidence="3" id="KW-0418">Kinase</keyword>
<evidence type="ECO:0000259" key="2">
    <source>
        <dbReference type="PROSITE" id="PS51880"/>
    </source>
</evidence>
<dbReference type="InterPro" id="IPR002912">
    <property type="entry name" value="ACT_dom"/>
</dbReference>
<dbReference type="FunFam" id="3.10.20.30:FF:000002">
    <property type="entry name" value="GTP pyrophosphokinase (RelA/SpoT)"/>
    <property type="match status" value="1"/>
</dbReference>
<dbReference type="EMBL" id="BLAX01000001">
    <property type="protein sequence ID" value="GET34733.1"/>
    <property type="molecule type" value="Genomic_DNA"/>
</dbReference>